<dbReference type="Proteomes" id="UP001360560">
    <property type="component" value="Unassembled WGS sequence"/>
</dbReference>
<keyword evidence="4" id="KW-0969">Cilium</keyword>
<reference evidence="7 8" key="1">
    <citation type="journal article" date="2023" name="Elife">
        <title>Identification of key yeast species and microbe-microbe interactions impacting larval growth of Drosophila in the wild.</title>
        <authorList>
            <person name="Mure A."/>
            <person name="Sugiura Y."/>
            <person name="Maeda R."/>
            <person name="Honda K."/>
            <person name="Sakurai N."/>
            <person name="Takahashi Y."/>
            <person name="Watada M."/>
            <person name="Katoh T."/>
            <person name="Gotoh A."/>
            <person name="Gotoh Y."/>
            <person name="Taniguchi I."/>
            <person name="Nakamura K."/>
            <person name="Hayashi T."/>
            <person name="Katayama T."/>
            <person name="Uemura T."/>
            <person name="Hattori Y."/>
        </authorList>
    </citation>
    <scope>NUCLEOTIDE SEQUENCE [LARGE SCALE GENOMIC DNA]</scope>
    <source>
        <strain evidence="7 8">SC-9</strain>
    </source>
</reference>
<keyword evidence="3" id="KW-0677">Repeat</keyword>
<keyword evidence="8" id="KW-1185">Reference proteome</keyword>
<dbReference type="RefSeq" id="XP_064851072.1">
    <property type="nucleotide sequence ID" value="XM_064995000.1"/>
</dbReference>
<evidence type="ECO:0000256" key="3">
    <source>
        <dbReference type="ARBA" id="ARBA00022737"/>
    </source>
</evidence>
<dbReference type="InterPro" id="IPR050576">
    <property type="entry name" value="Cilia_flagella_integrity"/>
</dbReference>
<dbReference type="SMART" id="SM00365">
    <property type="entry name" value="LRR_SD22"/>
    <property type="match status" value="5"/>
</dbReference>
<name>A0AAV5QHG7_9ASCO</name>
<dbReference type="AlphaFoldDB" id="A0AAV5QHG7"/>
<dbReference type="PANTHER" id="PTHR45973">
    <property type="entry name" value="PROTEIN PHOSPHATASE 1 REGULATORY SUBUNIT SDS22-RELATED"/>
    <property type="match status" value="1"/>
</dbReference>
<dbReference type="InterPro" id="IPR001611">
    <property type="entry name" value="Leu-rich_rpt"/>
</dbReference>
<gene>
    <name evidence="7" type="ORF">DASC09_013970</name>
</gene>
<protein>
    <recommendedName>
        <fullName evidence="6">F-box domain-containing protein</fullName>
    </recommendedName>
</protein>
<feature type="domain" description="F-box" evidence="6">
    <location>
        <begin position="31"/>
        <end position="81"/>
    </location>
</feature>
<comment type="caution">
    <text evidence="7">The sequence shown here is derived from an EMBL/GenBank/DDBJ whole genome shotgun (WGS) entry which is preliminary data.</text>
</comment>
<dbReference type="PANTHER" id="PTHR45973:SF9">
    <property type="entry name" value="LEUCINE-RICH REPEAT-CONTAINING PROTEIN 46"/>
    <property type="match status" value="1"/>
</dbReference>
<dbReference type="SUPFAM" id="SSF52058">
    <property type="entry name" value="L domain-like"/>
    <property type="match status" value="1"/>
</dbReference>
<evidence type="ECO:0000259" key="6">
    <source>
        <dbReference type="PROSITE" id="PS50181"/>
    </source>
</evidence>
<dbReference type="Gene3D" id="3.80.10.10">
    <property type="entry name" value="Ribonuclease Inhibitor"/>
    <property type="match status" value="1"/>
</dbReference>
<dbReference type="Pfam" id="PF14580">
    <property type="entry name" value="LRR_9"/>
    <property type="match status" value="1"/>
</dbReference>
<evidence type="ECO:0000256" key="2">
    <source>
        <dbReference type="ARBA" id="ARBA00022614"/>
    </source>
</evidence>
<dbReference type="PROSITE" id="PS51450">
    <property type="entry name" value="LRR"/>
    <property type="match status" value="5"/>
</dbReference>
<organism evidence="7 8">
    <name type="scientific">Saccharomycopsis crataegensis</name>
    <dbReference type="NCBI Taxonomy" id="43959"/>
    <lineage>
        <taxon>Eukaryota</taxon>
        <taxon>Fungi</taxon>
        <taxon>Dikarya</taxon>
        <taxon>Ascomycota</taxon>
        <taxon>Saccharomycotina</taxon>
        <taxon>Saccharomycetes</taxon>
        <taxon>Saccharomycopsidaceae</taxon>
        <taxon>Saccharomycopsis</taxon>
    </lineage>
</organism>
<evidence type="ECO:0000256" key="1">
    <source>
        <dbReference type="ARBA" id="ARBA00004138"/>
    </source>
</evidence>
<dbReference type="GeneID" id="90072051"/>
<comment type="subcellular location">
    <subcellularLocation>
        <location evidence="1">Cell projection</location>
        <location evidence="1">Cilium</location>
    </subcellularLocation>
</comment>
<evidence type="ECO:0000313" key="7">
    <source>
        <dbReference type="EMBL" id="GMM34072.1"/>
    </source>
</evidence>
<sequence length="522" mass="59496">MSPILCMKTIFTSIVPFSLMKSIYQLMLIDSFSITRLPIELVLEIIKWLKIFDAINFRKAAVRDRSGKLIECLDSRLLQNIRISSTTIFGHGLVKEFDVGDYSGQIICGNILSFNEREILNLTSLQKPKVQEVKVEQLFGNIGKRISEFLNDLPNLTALHSDIPLRTTRPLSMLNIRLDERGSLDCFNLHNIEALCCDYLEIGDARPLDMSKYLLPNLWQIGLDSVINKLDGKEWHTPNLKQLHINYEGGRFKVKNLDSLYFPNLKFVGLTSKDATDTGIELLNSVRLDKLQYLEISGKVTGLEQHYLSSMRSTYLKELRLDQGNLDRIPDLTNFLGLEELILRNNNISRIERLEALQNLTFIDLRLNKITKIENLDHLQKLKALVLGMNKIGKIENLQGLTELNDLILDSNKITKIENLHDLQNLQTLSLSNNQITDTDGLPSLCELRTLFLVDNCITEYTLDITNYPMLETAALSGNKIDAFIHEPLPERVSYLRTDPQMATVDEIESDTENDSDGVENN</sequence>
<dbReference type="PROSITE" id="PS50181">
    <property type="entry name" value="FBOX"/>
    <property type="match status" value="1"/>
</dbReference>
<dbReference type="InterPro" id="IPR001810">
    <property type="entry name" value="F-box_dom"/>
</dbReference>
<dbReference type="InterPro" id="IPR032675">
    <property type="entry name" value="LRR_dom_sf"/>
</dbReference>
<keyword evidence="5" id="KW-0966">Cell projection</keyword>
<dbReference type="EMBL" id="BTFZ01000002">
    <property type="protein sequence ID" value="GMM34072.1"/>
    <property type="molecule type" value="Genomic_DNA"/>
</dbReference>
<evidence type="ECO:0000313" key="8">
    <source>
        <dbReference type="Proteomes" id="UP001360560"/>
    </source>
</evidence>
<accession>A0AAV5QHG7</accession>
<keyword evidence="2" id="KW-0433">Leucine-rich repeat</keyword>
<proteinExistence type="predicted"/>
<evidence type="ECO:0000256" key="5">
    <source>
        <dbReference type="ARBA" id="ARBA00023273"/>
    </source>
</evidence>
<evidence type="ECO:0000256" key="4">
    <source>
        <dbReference type="ARBA" id="ARBA00023069"/>
    </source>
</evidence>